<protein>
    <recommendedName>
        <fullName evidence="1">Amidase domain-containing protein</fullName>
    </recommendedName>
</protein>
<gene>
    <name evidence="2" type="ORF">METZ01_LOCUS198052</name>
</gene>
<dbReference type="GO" id="GO:0003824">
    <property type="term" value="F:catalytic activity"/>
    <property type="evidence" value="ECO:0007669"/>
    <property type="project" value="InterPro"/>
</dbReference>
<reference evidence="2" key="1">
    <citation type="submission" date="2018-05" db="EMBL/GenBank/DDBJ databases">
        <authorList>
            <person name="Lanie J.A."/>
            <person name="Ng W.-L."/>
            <person name="Kazmierczak K.M."/>
            <person name="Andrzejewski T.M."/>
            <person name="Davidsen T.M."/>
            <person name="Wayne K.J."/>
            <person name="Tettelin H."/>
            <person name="Glass J.I."/>
            <person name="Rusch D."/>
            <person name="Podicherti R."/>
            <person name="Tsui H.-C.T."/>
            <person name="Winkler M.E."/>
        </authorList>
    </citation>
    <scope>NUCLEOTIDE SEQUENCE</scope>
</reference>
<dbReference type="PANTHER" id="PTHR11895:SF76">
    <property type="entry name" value="INDOLEACETAMIDE HYDROLASE"/>
    <property type="match status" value="1"/>
</dbReference>
<evidence type="ECO:0000259" key="1">
    <source>
        <dbReference type="Pfam" id="PF01425"/>
    </source>
</evidence>
<sequence>MNELFKISAVQAVNLLKSGEISPLDLIEEAIARIEKVDERINALPIRCFERARHQAIKTKISFSSQQNYLYGLPIAVKDYNDVGGVRTTYGSPIYAENVPEKSDATVSHLENNGAIPIAKSNVPEWAGGHTFNPLFGITRNPWNLKLSAGGSSGGSAAALASGMVWLATGNDLGGSLRTPAAFNGVVGMRPGPGVVARGKRLQAFDSLWVEGPMGRCVEDVALMLDAQSGYNKEDPFSFSGSVKTYSE</sequence>
<dbReference type="InterPro" id="IPR020556">
    <property type="entry name" value="Amidase_CS"/>
</dbReference>
<accession>A0A382E3G8</accession>
<dbReference type="Gene3D" id="3.90.1300.10">
    <property type="entry name" value="Amidase signature (AS) domain"/>
    <property type="match status" value="1"/>
</dbReference>
<dbReference type="InterPro" id="IPR023631">
    <property type="entry name" value="Amidase_dom"/>
</dbReference>
<dbReference type="PROSITE" id="PS00571">
    <property type="entry name" value="AMIDASES"/>
    <property type="match status" value="1"/>
</dbReference>
<dbReference type="Pfam" id="PF01425">
    <property type="entry name" value="Amidase"/>
    <property type="match status" value="1"/>
</dbReference>
<dbReference type="InterPro" id="IPR036928">
    <property type="entry name" value="AS_sf"/>
</dbReference>
<feature type="non-terminal residue" evidence="2">
    <location>
        <position position="248"/>
    </location>
</feature>
<dbReference type="EMBL" id="UINC01042489">
    <property type="protein sequence ID" value="SVB45198.1"/>
    <property type="molecule type" value="Genomic_DNA"/>
</dbReference>
<name>A0A382E3G8_9ZZZZ</name>
<evidence type="ECO:0000313" key="2">
    <source>
        <dbReference type="EMBL" id="SVB45198.1"/>
    </source>
</evidence>
<dbReference type="AlphaFoldDB" id="A0A382E3G8"/>
<dbReference type="PANTHER" id="PTHR11895">
    <property type="entry name" value="TRANSAMIDASE"/>
    <property type="match status" value="1"/>
</dbReference>
<proteinExistence type="predicted"/>
<feature type="domain" description="Amidase" evidence="1">
    <location>
        <begin position="25"/>
        <end position="236"/>
    </location>
</feature>
<dbReference type="InterPro" id="IPR000120">
    <property type="entry name" value="Amidase"/>
</dbReference>
<organism evidence="2">
    <name type="scientific">marine metagenome</name>
    <dbReference type="NCBI Taxonomy" id="408172"/>
    <lineage>
        <taxon>unclassified sequences</taxon>
        <taxon>metagenomes</taxon>
        <taxon>ecological metagenomes</taxon>
    </lineage>
</organism>
<dbReference type="SUPFAM" id="SSF75304">
    <property type="entry name" value="Amidase signature (AS) enzymes"/>
    <property type="match status" value="1"/>
</dbReference>